<dbReference type="STRING" id="2018661.A0A2A2L2U1"/>
<dbReference type="GO" id="GO:0006620">
    <property type="term" value="P:post-translational protein targeting to endoplasmic reticulum membrane"/>
    <property type="evidence" value="ECO:0007669"/>
    <property type="project" value="TreeGrafter"/>
</dbReference>
<dbReference type="SMART" id="SM00271">
    <property type="entry name" value="DnaJ"/>
    <property type="match status" value="1"/>
</dbReference>
<keyword evidence="1" id="KW-0812">Transmembrane</keyword>
<dbReference type="InterPro" id="IPR001623">
    <property type="entry name" value="DnaJ_domain"/>
</dbReference>
<feature type="transmembrane region" description="Helical" evidence="1">
    <location>
        <begin position="190"/>
        <end position="215"/>
    </location>
</feature>
<dbReference type="CDD" id="cd06257">
    <property type="entry name" value="DnaJ"/>
    <property type="match status" value="1"/>
</dbReference>
<dbReference type="GO" id="GO:0031207">
    <property type="term" value="C:Sec62/Sec63 complex"/>
    <property type="evidence" value="ECO:0007669"/>
    <property type="project" value="TreeGrafter"/>
</dbReference>
<feature type="transmembrane region" description="Helical" evidence="1">
    <location>
        <begin position="15"/>
        <end position="35"/>
    </location>
</feature>
<dbReference type="OrthoDB" id="1734229at2759"/>
<dbReference type="PANTHER" id="PTHR24075">
    <property type="entry name" value="SEC63 DOMAIN-CONTAINING"/>
    <property type="match status" value="1"/>
</dbReference>
<protein>
    <recommendedName>
        <fullName evidence="2">J domain-containing protein</fullName>
    </recommendedName>
</protein>
<feature type="transmembrane region" description="Helical" evidence="1">
    <location>
        <begin position="75"/>
        <end position="92"/>
    </location>
</feature>
<dbReference type="InterPro" id="IPR036869">
    <property type="entry name" value="J_dom_sf"/>
</dbReference>
<dbReference type="GO" id="GO:0003723">
    <property type="term" value="F:RNA binding"/>
    <property type="evidence" value="ECO:0007669"/>
    <property type="project" value="TreeGrafter"/>
</dbReference>
<keyword evidence="4" id="KW-1185">Reference proteome</keyword>
<evidence type="ECO:0000313" key="3">
    <source>
        <dbReference type="EMBL" id="PAV80586.1"/>
    </source>
</evidence>
<dbReference type="FunFam" id="1.10.287.110:FF:000063">
    <property type="entry name" value="Translocation protein SEC63"/>
    <property type="match status" value="1"/>
</dbReference>
<sequence length="298" mass="34942">MARASFEYDEVGNTFYYVLVSFYALVLLPITYYFFPTGETTEVKKVNLHECQCHGCKEKRQRKEANKPWRRTKKIAIYVGLTVAWIIFAFLVKKMTEIEVKHEEYNPYTVLGLDQGASTSEVKKAYRELSKVHHPDRGGDPVRFDQIAKAYQALTEEEARKNWELYGNPDGPQATTFGIALPKWLVSEEYGMWVLAFYGFILLIILPVVVGIWWYNSIKYSVDKVLLDTTQLFYYFIHRTPRMETNRMLMVLSGSFEFWKQYNKDIIERETDNLDLPRYFVRKSQIHANLNGKGESLN</sequence>
<comment type="caution">
    <text evidence="3">The sequence shown here is derived from an EMBL/GenBank/DDBJ whole genome shotgun (WGS) entry which is preliminary data.</text>
</comment>
<evidence type="ECO:0000313" key="4">
    <source>
        <dbReference type="Proteomes" id="UP000218231"/>
    </source>
</evidence>
<accession>A0A2A2L2U1</accession>
<keyword evidence="1" id="KW-1133">Transmembrane helix</keyword>
<feature type="domain" description="J" evidence="2">
    <location>
        <begin position="106"/>
        <end position="167"/>
    </location>
</feature>
<dbReference type="GO" id="GO:0006614">
    <property type="term" value="P:SRP-dependent cotranslational protein targeting to membrane"/>
    <property type="evidence" value="ECO:0007669"/>
    <property type="project" value="TreeGrafter"/>
</dbReference>
<reference evidence="3 4" key="1">
    <citation type="journal article" date="2017" name="Curr. Biol.">
        <title>Genome architecture and evolution of a unichromosomal asexual nematode.</title>
        <authorList>
            <person name="Fradin H."/>
            <person name="Zegar C."/>
            <person name="Gutwein M."/>
            <person name="Lucas J."/>
            <person name="Kovtun M."/>
            <person name="Corcoran D."/>
            <person name="Baugh L.R."/>
            <person name="Kiontke K."/>
            <person name="Gunsalus K."/>
            <person name="Fitch D.H."/>
            <person name="Piano F."/>
        </authorList>
    </citation>
    <scope>NUCLEOTIDE SEQUENCE [LARGE SCALE GENOMIC DNA]</scope>
    <source>
        <strain evidence="3">PF1309</strain>
    </source>
</reference>
<evidence type="ECO:0000259" key="2">
    <source>
        <dbReference type="PROSITE" id="PS50076"/>
    </source>
</evidence>
<dbReference type="PANTHER" id="PTHR24075:SF0">
    <property type="entry name" value="TRANSLOCATION PROTEIN SEC63 HOMOLOG"/>
    <property type="match status" value="1"/>
</dbReference>
<organism evidence="3 4">
    <name type="scientific">Diploscapter pachys</name>
    <dbReference type="NCBI Taxonomy" id="2018661"/>
    <lineage>
        <taxon>Eukaryota</taxon>
        <taxon>Metazoa</taxon>
        <taxon>Ecdysozoa</taxon>
        <taxon>Nematoda</taxon>
        <taxon>Chromadorea</taxon>
        <taxon>Rhabditida</taxon>
        <taxon>Rhabditina</taxon>
        <taxon>Rhabditomorpha</taxon>
        <taxon>Rhabditoidea</taxon>
        <taxon>Rhabditidae</taxon>
        <taxon>Diploscapter</taxon>
    </lineage>
</organism>
<dbReference type="AlphaFoldDB" id="A0A2A2L2U1"/>
<dbReference type="SUPFAM" id="SSF46565">
    <property type="entry name" value="Chaperone J-domain"/>
    <property type="match status" value="1"/>
</dbReference>
<dbReference type="PROSITE" id="PS50076">
    <property type="entry name" value="DNAJ_2"/>
    <property type="match status" value="1"/>
</dbReference>
<proteinExistence type="predicted"/>
<name>A0A2A2L2U1_9BILA</name>
<keyword evidence="1" id="KW-0472">Membrane</keyword>
<dbReference type="GO" id="GO:0008320">
    <property type="term" value="F:protein transmembrane transporter activity"/>
    <property type="evidence" value="ECO:0007669"/>
    <property type="project" value="TreeGrafter"/>
</dbReference>
<dbReference type="EMBL" id="LIAE01007250">
    <property type="protein sequence ID" value="PAV80586.1"/>
    <property type="molecule type" value="Genomic_DNA"/>
</dbReference>
<evidence type="ECO:0000256" key="1">
    <source>
        <dbReference type="SAM" id="Phobius"/>
    </source>
</evidence>
<dbReference type="Gene3D" id="1.10.287.110">
    <property type="entry name" value="DnaJ domain"/>
    <property type="match status" value="1"/>
</dbReference>
<dbReference type="Proteomes" id="UP000218231">
    <property type="component" value="Unassembled WGS sequence"/>
</dbReference>
<dbReference type="Pfam" id="PF00226">
    <property type="entry name" value="DnaJ"/>
    <property type="match status" value="1"/>
</dbReference>
<gene>
    <name evidence="3" type="ORF">WR25_19128</name>
</gene>
<dbReference type="PRINTS" id="PR00625">
    <property type="entry name" value="JDOMAIN"/>
</dbReference>